<name>A0A6F8Y251_9ACTN</name>
<feature type="region of interest" description="Disordered" evidence="1">
    <location>
        <begin position="1"/>
        <end position="92"/>
    </location>
</feature>
<feature type="compositionally biased region" description="Pro residues" evidence="1">
    <location>
        <begin position="1"/>
        <end position="22"/>
    </location>
</feature>
<feature type="transmembrane region" description="Helical" evidence="2">
    <location>
        <begin position="201"/>
        <end position="222"/>
    </location>
</feature>
<evidence type="ECO:0000313" key="4">
    <source>
        <dbReference type="Proteomes" id="UP000502508"/>
    </source>
</evidence>
<dbReference type="RefSeq" id="WP_180201284.1">
    <property type="nucleotide sequence ID" value="NZ_AP022870.1"/>
</dbReference>
<proteinExistence type="predicted"/>
<feature type="compositionally biased region" description="Basic residues" evidence="1">
    <location>
        <begin position="77"/>
        <end position="91"/>
    </location>
</feature>
<organism evidence="3 4">
    <name type="scientific">Phytohabitans flavus</name>
    <dbReference type="NCBI Taxonomy" id="1076124"/>
    <lineage>
        <taxon>Bacteria</taxon>
        <taxon>Bacillati</taxon>
        <taxon>Actinomycetota</taxon>
        <taxon>Actinomycetes</taxon>
        <taxon>Micromonosporales</taxon>
        <taxon>Micromonosporaceae</taxon>
    </lineage>
</organism>
<keyword evidence="2" id="KW-0472">Membrane</keyword>
<keyword evidence="2" id="KW-0812">Transmembrane</keyword>
<feature type="transmembrane region" description="Helical" evidence="2">
    <location>
        <begin position="94"/>
        <end position="113"/>
    </location>
</feature>
<dbReference type="Proteomes" id="UP000502508">
    <property type="component" value="Chromosome"/>
</dbReference>
<accession>A0A6F8Y251</accession>
<reference evidence="3 4" key="2">
    <citation type="submission" date="2020-03" db="EMBL/GenBank/DDBJ databases">
        <authorList>
            <person name="Ichikawa N."/>
            <person name="Kimura A."/>
            <person name="Kitahashi Y."/>
            <person name="Uohara A."/>
        </authorList>
    </citation>
    <scope>NUCLEOTIDE SEQUENCE [LARGE SCALE GENOMIC DNA]</scope>
    <source>
        <strain evidence="3 4">NBRC 107702</strain>
    </source>
</reference>
<protein>
    <submittedName>
        <fullName evidence="3">Uncharacterized protein</fullName>
    </submittedName>
</protein>
<dbReference type="AlphaFoldDB" id="A0A6F8Y251"/>
<sequence>MRPIDPIPPAPTVTLRPPPGEPLTPDGPLAPTAPASAGVLSGGPPADADPRLDSAEPPAERPFWMPVQDMSLGSRRPPMRGRPGRPPKPPRRPATGLIALLVFALLATFFAWVSAEPLWLAVGHGDEGTATVTECTGNGVSQRCLGEFTAEGGAFTAERVRLLGVGDRGGAGTIVSAKMVGSDSGRAYVDAASDVLLHLRWGLGMGLVLLCGIGIVWATGALRLESGRARRRATLAGLAAPLLVAVAFLAATF</sequence>
<keyword evidence="2" id="KW-1133">Transmembrane helix</keyword>
<dbReference type="KEGG" id="pfla:Pflav_064610"/>
<gene>
    <name evidence="3" type="ORF">Pflav_064610</name>
</gene>
<evidence type="ECO:0000256" key="1">
    <source>
        <dbReference type="SAM" id="MobiDB-lite"/>
    </source>
</evidence>
<evidence type="ECO:0000256" key="2">
    <source>
        <dbReference type="SAM" id="Phobius"/>
    </source>
</evidence>
<reference evidence="3 4" key="1">
    <citation type="submission" date="2020-03" db="EMBL/GenBank/DDBJ databases">
        <title>Whole genome shotgun sequence of Phytohabitans flavus NBRC 107702.</title>
        <authorList>
            <person name="Komaki H."/>
            <person name="Tamura T."/>
        </authorList>
    </citation>
    <scope>NUCLEOTIDE SEQUENCE [LARGE SCALE GENOMIC DNA]</scope>
    <source>
        <strain evidence="3 4">NBRC 107702</strain>
    </source>
</reference>
<keyword evidence="4" id="KW-1185">Reference proteome</keyword>
<feature type="transmembrane region" description="Helical" evidence="2">
    <location>
        <begin position="234"/>
        <end position="251"/>
    </location>
</feature>
<evidence type="ECO:0000313" key="3">
    <source>
        <dbReference type="EMBL" id="BCB80051.1"/>
    </source>
</evidence>
<dbReference type="EMBL" id="AP022870">
    <property type="protein sequence ID" value="BCB80051.1"/>
    <property type="molecule type" value="Genomic_DNA"/>
</dbReference>